<evidence type="ECO:0000256" key="5">
    <source>
        <dbReference type="ARBA" id="ARBA00022989"/>
    </source>
</evidence>
<dbReference type="GO" id="GO:0005886">
    <property type="term" value="C:plasma membrane"/>
    <property type="evidence" value="ECO:0007669"/>
    <property type="project" value="UniProtKB-SubCell"/>
</dbReference>
<dbReference type="EMBL" id="FLQS01000028">
    <property type="protein sequence ID" value="SBS76598.1"/>
    <property type="molecule type" value="Genomic_DNA"/>
</dbReference>
<evidence type="ECO:0000256" key="2">
    <source>
        <dbReference type="ARBA" id="ARBA00006162"/>
    </source>
</evidence>
<comment type="similarity">
    <text evidence="2">Belongs to the EccD/Snm4 family.</text>
</comment>
<dbReference type="InterPro" id="IPR006707">
    <property type="entry name" value="T7SS_EccD"/>
</dbReference>
<keyword evidence="3" id="KW-1003">Cell membrane</keyword>
<feature type="transmembrane region" description="Helical" evidence="7">
    <location>
        <begin position="175"/>
        <end position="192"/>
    </location>
</feature>
<sequence length="505" mass="52390">MTATAHRPATAGVDALVPASSRVSLLVGNDPQAHQIDLLLPAAVPLAKLTEPTRDVLNQRLRAIGAEELPAGTAFVFARAAGMTLLSGNLSLAAQGVSDADLLAFIPASKAQRYEPNIENVSAAIARWAKEHFPAVSAVDAARVAVVLTLVALALAAALVWRLRWGGTGTWVTPAVFWGTAVVLAVTAILTARLGAERFVSAATSWAAVSALALGAASVPPGGHPGAPHAFLPAIVAVLAATALARLTGRYWTAATAIATMSVAVAGAAAARMFFTVPGQRIAVVMLVGVVTVSYVASSIGRRLANVPRQSFQSITGKDMYERNPGDPEDTISPVADGPRDITLTGEQVAEVARRSNRVLMGVVLGTAVTEVAATWCAVHPGVGTQWTFVTVAAVVAFILVLRARGFRDRRHAITVVSGSALSLFAIPVHYGLAAAADDTAAVLISAAVVVGIALTALVAGAVVPTRAFSEPVREVVEYLEYIATIAVLILAAWTIELIQFTRYH</sequence>
<protein>
    <recommendedName>
        <fullName evidence="8">EccD-like transmembrane domain-containing protein</fullName>
    </recommendedName>
</protein>
<organism evidence="9">
    <name type="scientific">uncultured Mycobacterium sp</name>
    <dbReference type="NCBI Taxonomy" id="171292"/>
    <lineage>
        <taxon>Bacteria</taxon>
        <taxon>Bacillati</taxon>
        <taxon>Actinomycetota</taxon>
        <taxon>Actinomycetes</taxon>
        <taxon>Mycobacteriales</taxon>
        <taxon>Mycobacteriaceae</taxon>
        <taxon>Mycobacterium</taxon>
        <taxon>environmental samples</taxon>
    </lineage>
</organism>
<feature type="transmembrane region" description="Helical" evidence="7">
    <location>
        <begin position="414"/>
        <end position="434"/>
    </location>
</feature>
<feature type="transmembrane region" description="Helical" evidence="7">
    <location>
        <begin position="254"/>
        <end position="275"/>
    </location>
</feature>
<keyword evidence="5 7" id="KW-1133">Transmembrane helix</keyword>
<dbReference type="Pfam" id="PF19053">
    <property type="entry name" value="EccD"/>
    <property type="match status" value="1"/>
</dbReference>
<feature type="transmembrane region" description="Helical" evidence="7">
    <location>
        <begin position="440"/>
        <end position="464"/>
    </location>
</feature>
<dbReference type="Gene3D" id="3.10.20.90">
    <property type="entry name" value="Phosphatidylinositol 3-kinase Catalytic Subunit, Chain A, domain 1"/>
    <property type="match status" value="1"/>
</dbReference>
<evidence type="ECO:0000313" key="9">
    <source>
        <dbReference type="EMBL" id="SBS76598.1"/>
    </source>
</evidence>
<dbReference type="InterPro" id="IPR024962">
    <property type="entry name" value="YukD-like"/>
</dbReference>
<feature type="transmembrane region" description="Helical" evidence="7">
    <location>
        <begin position="281"/>
        <end position="301"/>
    </location>
</feature>
<evidence type="ECO:0000256" key="4">
    <source>
        <dbReference type="ARBA" id="ARBA00022692"/>
    </source>
</evidence>
<evidence type="ECO:0000256" key="6">
    <source>
        <dbReference type="ARBA" id="ARBA00023136"/>
    </source>
</evidence>
<keyword evidence="4 7" id="KW-0812">Transmembrane</keyword>
<evidence type="ECO:0000256" key="3">
    <source>
        <dbReference type="ARBA" id="ARBA00022475"/>
    </source>
</evidence>
<proteinExistence type="inferred from homology"/>
<keyword evidence="6 7" id="KW-0472">Membrane</keyword>
<feature type="transmembrane region" description="Helical" evidence="7">
    <location>
        <begin position="199"/>
        <end position="218"/>
    </location>
</feature>
<feature type="domain" description="EccD-like transmembrane" evidence="8">
    <location>
        <begin position="143"/>
        <end position="498"/>
    </location>
</feature>
<evidence type="ECO:0000256" key="1">
    <source>
        <dbReference type="ARBA" id="ARBA00004651"/>
    </source>
</evidence>
<gene>
    <name evidence="9" type="ORF">MHPYR_340007</name>
</gene>
<dbReference type="NCBIfam" id="TIGR03920">
    <property type="entry name" value="T7SS_EccD"/>
    <property type="match status" value="1"/>
</dbReference>
<evidence type="ECO:0000259" key="8">
    <source>
        <dbReference type="Pfam" id="PF19053"/>
    </source>
</evidence>
<accession>A0A1Y5PL16</accession>
<dbReference type="Pfam" id="PF08817">
    <property type="entry name" value="YukD"/>
    <property type="match status" value="1"/>
</dbReference>
<feature type="transmembrane region" description="Helical" evidence="7">
    <location>
        <begin position="385"/>
        <end position="402"/>
    </location>
</feature>
<feature type="transmembrane region" description="Helical" evidence="7">
    <location>
        <begin position="359"/>
        <end position="379"/>
    </location>
</feature>
<name>A0A1Y5PL16_9MYCO</name>
<dbReference type="AlphaFoldDB" id="A0A1Y5PL16"/>
<feature type="transmembrane region" description="Helical" evidence="7">
    <location>
        <begin position="230"/>
        <end position="247"/>
    </location>
</feature>
<comment type="subcellular location">
    <subcellularLocation>
        <location evidence="1">Cell membrane</location>
        <topology evidence="1">Multi-pass membrane protein</topology>
    </subcellularLocation>
</comment>
<reference evidence="9" key="1">
    <citation type="submission" date="2016-03" db="EMBL/GenBank/DDBJ databases">
        <authorList>
            <person name="Ploux O."/>
        </authorList>
    </citation>
    <scope>NUCLEOTIDE SEQUENCE</scope>
    <source>
        <strain evidence="9">UC10</strain>
    </source>
</reference>
<evidence type="ECO:0000256" key="7">
    <source>
        <dbReference type="SAM" id="Phobius"/>
    </source>
</evidence>
<feature type="transmembrane region" description="Helical" evidence="7">
    <location>
        <begin position="476"/>
        <end position="496"/>
    </location>
</feature>
<feature type="transmembrane region" description="Helical" evidence="7">
    <location>
        <begin position="144"/>
        <end position="163"/>
    </location>
</feature>
<dbReference type="InterPro" id="IPR044049">
    <property type="entry name" value="EccD_transm"/>
</dbReference>